<keyword evidence="8" id="KW-0456">Lyase</keyword>
<dbReference type="NCBIfam" id="TIGR01252">
    <property type="entry name" value="acetolac_decarb"/>
    <property type="match status" value="1"/>
</dbReference>
<dbReference type="GO" id="GO:0045151">
    <property type="term" value="P:acetoin biosynthetic process"/>
    <property type="evidence" value="ECO:0007669"/>
    <property type="project" value="UniProtKB-KW"/>
</dbReference>
<evidence type="ECO:0000256" key="8">
    <source>
        <dbReference type="ARBA" id="ARBA00023239"/>
    </source>
</evidence>
<evidence type="ECO:0000256" key="3">
    <source>
        <dbReference type="ARBA" id="ARBA00007106"/>
    </source>
</evidence>
<dbReference type="InterPro" id="IPR005128">
    <property type="entry name" value="Acetolactate_a_deCO2ase"/>
</dbReference>
<dbReference type="OrthoDB" id="509395at2759"/>
<evidence type="ECO:0000313" key="9">
    <source>
        <dbReference type="EMBL" id="KAH6880408.1"/>
    </source>
</evidence>
<evidence type="ECO:0000313" key="10">
    <source>
        <dbReference type="Proteomes" id="UP000777438"/>
    </source>
</evidence>
<comment type="similarity">
    <text evidence="3">Belongs to the alpha-acetolactate decarboxylase family.</text>
</comment>
<dbReference type="PANTHER" id="PTHR35524:SF1">
    <property type="entry name" value="ALPHA-ACETOLACTATE DECARBOXYLASE"/>
    <property type="match status" value="1"/>
</dbReference>
<dbReference type="EC" id="4.1.1.5" evidence="4"/>
<comment type="caution">
    <text evidence="9">The sequence shown here is derived from an EMBL/GenBank/DDBJ whole genome shotgun (WGS) entry which is preliminary data.</text>
</comment>
<dbReference type="AlphaFoldDB" id="A0A9P8VY16"/>
<sequence length="239" mass="26276">MATNEIYQYSIMSGLIDGVANDGLPIQTLLTHGDHGLGTFRHMVGEMIVIDGHVFQMKSDGSIVPIDLNTCTDITPFAMITRFQPTQHTKAVIPSKKDFTRILGELTPKARNLFVAFRIDGMFKSVTVRTADGQRFPGERVIELGKRQVTHVLEEVRGSLIGFRSPGYTQGVSVAGDHLHFINTERTLGGHVLGFETEEEVHIGIAVISKVHLELPTDNSQFNEAALELDASSIHKVEG</sequence>
<accession>A0A9P8VY16</accession>
<dbReference type="Proteomes" id="UP000777438">
    <property type="component" value="Unassembled WGS sequence"/>
</dbReference>
<keyword evidence="7" id="KW-0005">Acetoin biosynthesis</keyword>
<evidence type="ECO:0000256" key="5">
    <source>
        <dbReference type="ARBA" id="ARBA00020164"/>
    </source>
</evidence>
<dbReference type="PIRSF" id="PIRSF001332">
    <property type="entry name" value="Acetolac_decarb"/>
    <property type="match status" value="1"/>
</dbReference>
<evidence type="ECO:0000256" key="1">
    <source>
        <dbReference type="ARBA" id="ARBA00001784"/>
    </source>
</evidence>
<protein>
    <recommendedName>
        <fullName evidence="5">Alpha-acetolactate decarboxylase</fullName>
        <ecNumber evidence="4">4.1.1.5</ecNumber>
    </recommendedName>
</protein>
<keyword evidence="10" id="KW-1185">Reference proteome</keyword>
<dbReference type="Gene3D" id="3.30.1330.80">
    <property type="entry name" value="Hypothetical protein, similar to alpha- acetolactate decarboxylase, domain 2"/>
    <property type="match status" value="2"/>
</dbReference>
<proteinExistence type="inferred from homology"/>
<gene>
    <name evidence="9" type="ORF">B0T10DRAFT_495378</name>
</gene>
<dbReference type="GO" id="GO:0047605">
    <property type="term" value="F:acetolactate decarboxylase activity"/>
    <property type="evidence" value="ECO:0007669"/>
    <property type="project" value="UniProtKB-EC"/>
</dbReference>
<dbReference type="Pfam" id="PF03306">
    <property type="entry name" value="AAL_decarboxy"/>
    <property type="match status" value="1"/>
</dbReference>
<dbReference type="CDD" id="cd17299">
    <property type="entry name" value="acetolactate_decarboxylase"/>
    <property type="match status" value="1"/>
</dbReference>
<comment type="pathway">
    <text evidence="2">Polyol metabolism; (R,R)-butane-2,3-diol biosynthesis; (R,R)-butane-2,3-diol from pyruvate: step 2/3.</text>
</comment>
<dbReference type="SUPFAM" id="SSF117856">
    <property type="entry name" value="AF0104/ALDC/Ptd012-like"/>
    <property type="match status" value="1"/>
</dbReference>
<organism evidence="9 10">
    <name type="scientific">Thelonectria olida</name>
    <dbReference type="NCBI Taxonomy" id="1576542"/>
    <lineage>
        <taxon>Eukaryota</taxon>
        <taxon>Fungi</taxon>
        <taxon>Dikarya</taxon>
        <taxon>Ascomycota</taxon>
        <taxon>Pezizomycotina</taxon>
        <taxon>Sordariomycetes</taxon>
        <taxon>Hypocreomycetidae</taxon>
        <taxon>Hypocreales</taxon>
        <taxon>Nectriaceae</taxon>
        <taxon>Thelonectria</taxon>
    </lineage>
</organism>
<evidence type="ECO:0000256" key="7">
    <source>
        <dbReference type="ARBA" id="ARBA00023061"/>
    </source>
</evidence>
<evidence type="ECO:0000256" key="4">
    <source>
        <dbReference type="ARBA" id="ARBA00013204"/>
    </source>
</evidence>
<reference evidence="9 10" key="1">
    <citation type="journal article" date="2021" name="Nat. Commun.">
        <title>Genetic determinants of endophytism in the Arabidopsis root mycobiome.</title>
        <authorList>
            <person name="Mesny F."/>
            <person name="Miyauchi S."/>
            <person name="Thiergart T."/>
            <person name="Pickel B."/>
            <person name="Atanasova L."/>
            <person name="Karlsson M."/>
            <person name="Huettel B."/>
            <person name="Barry K.W."/>
            <person name="Haridas S."/>
            <person name="Chen C."/>
            <person name="Bauer D."/>
            <person name="Andreopoulos W."/>
            <person name="Pangilinan J."/>
            <person name="LaButti K."/>
            <person name="Riley R."/>
            <person name="Lipzen A."/>
            <person name="Clum A."/>
            <person name="Drula E."/>
            <person name="Henrissat B."/>
            <person name="Kohler A."/>
            <person name="Grigoriev I.V."/>
            <person name="Martin F.M."/>
            <person name="Hacquard S."/>
        </authorList>
    </citation>
    <scope>NUCLEOTIDE SEQUENCE [LARGE SCALE GENOMIC DNA]</scope>
    <source>
        <strain evidence="9 10">MPI-CAGE-CH-0241</strain>
    </source>
</reference>
<evidence type="ECO:0000256" key="6">
    <source>
        <dbReference type="ARBA" id="ARBA00022793"/>
    </source>
</evidence>
<dbReference type="PANTHER" id="PTHR35524">
    <property type="entry name" value="ALPHA-ACETOLACTATE DECARBOXYLASE"/>
    <property type="match status" value="1"/>
</dbReference>
<name>A0A9P8VY16_9HYPO</name>
<dbReference type="EMBL" id="JAGPYM010000026">
    <property type="protein sequence ID" value="KAH6880408.1"/>
    <property type="molecule type" value="Genomic_DNA"/>
</dbReference>
<keyword evidence="6" id="KW-0210">Decarboxylase</keyword>
<evidence type="ECO:0000256" key="2">
    <source>
        <dbReference type="ARBA" id="ARBA00005170"/>
    </source>
</evidence>
<comment type="catalytic activity">
    <reaction evidence="1">
        <text>(2S)-2-acetolactate + H(+) = (R)-acetoin + CO2</text>
        <dbReference type="Rhea" id="RHEA:21580"/>
        <dbReference type="ChEBI" id="CHEBI:15378"/>
        <dbReference type="ChEBI" id="CHEBI:15686"/>
        <dbReference type="ChEBI" id="CHEBI:16526"/>
        <dbReference type="ChEBI" id="CHEBI:58476"/>
        <dbReference type="EC" id="4.1.1.5"/>
    </reaction>
</comment>